<dbReference type="GO" id="GO:0030798">
    <property type="term" value="F:trans-aconitate 2-methyltransferase activity"/>
    <property type="evidence" value="ECO:0007669"/>
    <property type="project" value="UniProtKB-EC"/>
</dbReference>
<evidence type="ECO:0000313" key="3">
    <source>
        <dbReference type="Proteomes" id="UP001321825"/>
    </source>
</evidence>
<feature type="domain" description="Methyltransferase type 12" evidence="1">
    <location>
        <begin position="48"/>
        <end position="143"/>
    </location>
</feature>
<dbReference type="EMBL" id="AP024714">
    <property type="protein sequence ID" value="BCX81120.1"/>
    <property type="molecule type" value="Genomic_DNA"/>
</dbReference>
<dbReference type="EC" id="2.1.1.144" evidence="2"/>
<dbReference type="RefSeq" id="WP_317706058.1">
    <property type="nucleotide sequence ID" value="NZ_AP024714.1"/>
</dbReference>
<dbReference type="SUPFAM" id="SSF53335">
    <property type="entry name" value="S-adenosyl-L-methionine-dependent methyltransferases"/>
    <property type="match status" value="1"/>
</dbReference>
<keyword evidence="3" id="KW-1185">Reference proteome</keyword>
<gene>
    <name evidence="2" type="ORF">MIT9_P0698</name>
</gene>
<evidence type="ECO:0000313" key="2">
    <source>
        <dbReference type="EMBL" id="BCX81120.1"/>
    </source>
</evidence>
<reference evidence="3" key="1">
    <citation type="journal article" date="2024" name="Int. J. Syst. Evol. Microbiol.">
        <title>Methylomarinovum tepidoasis sp. nov., a moderately thermophilic methanotroph of the family Methylothermaceae isolated from a deep-sea hydrothermal field.</title>
        <authorList>
            <person name="Hirayama H."/>
            <person name="Takaki Y."/>
            <person name="Abe M."/>
            <person name="Miyazaki M."/>
            <person name="Uematsu K."/>
            <person name="Matsui Y."/>
            <person name="Takai K."/>
        </authorList>
    </citation>
    <scope>NUCLEOTIDE SEQUENCE [LARGE SCALE GENOMIC DNA]</scope>
    <source>
        <strain evidence="3">IT-9</strain>
    </source>
</reference>
<protein>
    <submittedName>
        <fullName evidence="2">Trans-aconitate 2-methyltransferase</fullName>
        <ecNumber evidence="2">2.1.1.144</ecNumber>
    </submittedName>
</protein>
<dbReference type="Gene3D" id="3.40.50.150">
    <property type="entry name" value="Vaccinia Virus protein VP39"/>
    <property type="match status" value="1"/>
</dbReference>
<dbReference type="Pfam" id="PF08242">
    <property type="entry name" value="Methyltransf_12"/>
    <property type="match status" value="1"/>
</dbReference>
<dbReference type="PANTHER" id="PTHR43591">
    <property type="entry name" value="METHYLTRANSFERASE"/>
    <property type="match status" value="1"/>
</dbReference>
<organism evidence="2 3">
    <name type="scientific">Methylomarinovum caldicuralii</name>
    <dbReference type="NCBI Taxonomy" id="438856"/>
    <lineage>
        <taxon>Bacteria</taxon>
        <taxon>Pseudomonadati</taxon>
        <taxon>Pseudomonadota</taxon>
        <taxon>Gammaproteobacteria</taxon>
        <taxon>Methylococcales</taxon>
        <taxon>Methylothermaceae</taxon>
        <taxon>Methylomarinovum</taxon>
    </lineage>
</organism>
<dbReference type="InterPro" id="IPR013217">
    <property type="entry name" value="Methyltransf_12"/>
</dbReference>
<proteinExistence type="predicted"/>
<dbReference type="GO" id="GO:0032259">
    <property type="term" value="P:methylation"/>
    <property type="evidence" value="ECO:0007669"/>
    <property type="project" value="UniProtKB-KW"/>
</dbReference>
<keyword evidence="2" id="KW-0808">Transferase</keyword>
<dbReference type="CDD" id="cd02440">
    <property type="entry name" value="AdoMet_MTases"/>
    <property type="match status" value="1"/>
</dbReference>
<keyword evidence="2" id="KW-0489">Methyltransferase</keyword>
<sequence>MRRIPEPELMDDPEQAAAYAAADFSDANRLFLALFAEKFPGHEPRQVVDLGCGPGDIPLAFARRHRACRVVGIDGSAAMLAIARRQRESCPELRERLDFRLARLPGAALPAGFDTVLSNSLLHHLADPLDLWREVRRLGSPGAAVLVMDLIRPRSEGEARDLVHRYAVGAPPVLQRDFFHSLRAAYTVAEVRSQLVDAELAGFEVAPVSDRHLAVWGRLP</sequence>
<name>A0AAU9C1T9_9GAMM</name>
<dbReference type="Proteomes" id="UP001321825">
    <property type="component" value="Chromosome"/>
</dbReference>
<dbReference type="KEGG" id="mcau:MIT9_P0698"/>
<accession>A0AAU9C1T9</accession>
<dbReference type="InterPro" id="IPR029063">
    <property type="entry name" value="SAM-dependent_MTases_sf"/>
</dbReference>
<evidence type="ECO:0000259" key="1">
    <source>
        <dbReference type="Pfam" id="PF08242"/>
    </source>
</evidence>
<dbReference type="AlphaFoldDB" id="A0AAU9C1T9"/>